<dbReference type="AlphaFoldDB" id="A0A1I4I4F4"/>
<organism evidence="2 3">
    <name type="scientific">Loktanella salsilacus</name>
    <dbReference type="NCBI Taxonomy" id="195913"/>
    <lineage>
        <taxon>Bacteria</taxon>
        <taxon>Pseudomonadati</taxon>
        <taxon>Pseudomonadota</taxon>
        <taxon>Alphaproteobacteria</taxon>
        <taxon>Rhodobacterales</taxon>
        <taxon>Roseobacteraceae</taxon>
        <taxon>Loktanella</taxon>
    </lineage>
</organism>
<dbReference type="Proteomes" id="UP000199550">
    <property type="component" value="Unassembled WGS sequence"/>
</dbReference>
<dbReference type="PANTHER" id="PTHR34985">
    <property type="entry name" value="SLR0554 PROTEIN"/>
    <property type="match status" value="1"/>
</dbReference>
<dbReference type="InterPro" id="IPR007936">
    <property type="entry name" value="VapE-like_dom"/>
</dbReference>
<accession>A0A1I4I4F4</accession>
<dbReference type="EMBL" id="FOTF01000022">
    <property type="protein sequence ID" value="SFL49134.1"/>
    <property type="molecule type" value="Genomic_DNA"/>
</dbReference>
<evidence type="ECO:0000259" key="1">
    <source>
        <dbReference type="Pfam" id="PF05272"/>
    </source>
</evidence>
<evidence type="ECO:0000313" key="3">
    <source>
        <dbReference type="Proteomes" id="UP000199550"/>
    </source>
</evidence>
<sequence length="529" mass="59826">MPANDAPVNDEDSNTVDILPVIESPLTIDDTTPDQVPARVRATLSGVELIQYDDDDYDELWMLDLDRSGKENAIRGTTHNLTKIIINARNTKNAFVHNAFTNSEFMNRTFDSGIPDFPVVISSAEHPRELDEGLISALCAWLTAPENQGGYGLSFDLRVLKMALKIAADRQTINPLQDMLDATEWDGIDRLKTFFHDYLGCENNLYHTECAINWFVAGVARAFEPGHKFDFTPVVEGSREGGQRKSTFVENIARGLFGTLGSDDIANDNVFVQKMQGCHVVELAEMEISSKRDTKKLKSRLSQTADKTRVAYSVAPRTYYRQFITMGTADSRDYLIDPFNNRRFWPLVMNLPRRGEIDTDRLIENIDNIWAQAVAIYNRRRAEQPHGTLDLSLSRPSREYAESLYEGRRVTDDADDLRFAIEDHIMSTVQPGHRAGTEFWNFKQDGRQFSVETSFVLKPLWCAATNSDPHDYVKGIANLAKAAAERTNFINQSGAQGRRGGVKGVIYEIDVENEKFIKLLDEHIRKITN</sequence>
<proteinExistence type="predicted"/>
<gene>
    <name evidence="2" type="ORF">SAMN04488004_12249</name>
</gene>
<feature type="domain" description="Virulence-associated protein E-like" evidence="1">
    <location>
        <begin position="180"/>
        <end position="405"/>
    </location>
</feature>
<protein>
    <submittedName>
        <fullName evidence="2">Virulence-associated protein E</fullName>
    </submittedName>
</protein>
<name>A0A1I4I4F4_9RHOB</name>
<keyword evidence="3" id="KW-1185">Reference proteome</keyword>
<dbReference type="Pfam" id="PF05272">
    <property type="entry name" value="VapE-like_dom"/>
    <property type="match status" value="1"/>
</dbReference>
<evidence type="ECO:0000313" key="2">
    <source>
        <dbReference type="EMBL" id="SFL49134.1"/>
    </source>
</evidence>
<reference evidence="2 3" key="1">
    <citation type="submission" date="2016-10" db="EMBL/GenBank/DDBJ databases">
        <authorList>
            <person name="de Groot N.N."/>
        </authorList>
    </citation>
    <scope>NUCLEOTIDE SEQUENCE [LARGE SCALE GENOMIC DNA]</scope>
    <source>
        <strain evidence="2 3">DSM 16199</strain>
    </source>
</reference>
<dbReference type="PANTHER" id="PTHR34985:SF1">
    <property type="entry name" value="SLR0554 PROTEIN"/>
    <property type="match status" value="1"/>
</dbReference>